<evidence type="ECO:0000313" key="2">
    <source>
        <dbReference type="Proteomes" id="UP001182991"/>
    </source>
</evidence>
<name>A0ABU2KER4_9FLAO</name>
<dbReference type="InterPro" id="IPR007357">
    <property type="entry name" value="PhrB-like"/>
</dbReference>
<organism evidence="1 2">
    <name type="scientific">Mesonia ostreae</name>
    <dbReference type="NCBI Taxonomy" id="861110"/>
    <lineage>
        <taxon>Bacteria</taxon>
        <taxon>Pseudomonadati</taxon>
        <taxon>Bacteroidota</taxon>
        <taxon>Flavobacteriia</taxon>
        <taxon>Flavobacteriales</taxon>
        <taxon>Flavobacteriaceae</taxon>
        <taxon>Mesonia</taxon>
    </lineage>
</organism>
<keyword evidence="2" id="KW-1185">Reference proteome</keyword>
<dbReference type="Gene3D" id="1.10.10.1710">
    <property type="entry name" value="Deoxyribodipyrimidine photolyase-related"/>
    <property type="match status" value="1"/>
</dbReference>
<dbReference type="InterPro" id="IPR036134">
    <property type="entry name" value="Crypto/Photolyase_FAD-like_sf"/>
</dbReference>
<gene>
    <name evidence="1" type="ORF">RLT85_00980</name>
</gene>
<dbReference type="InterPro" id="IPR014729">
    <property type="entry name" value="Rossmann-like_a/b/a_fold"/>
</dbReference>
<dbReference type="InterPro" id="IPR052551">
    <property type="entry name" value="UV-DNA_repair_photolyase"/>
</dbReference>
<comment type="caution">
    <text evidence="1">The sequence shown here is derived from an EMBL/GenBank/DDBJ whole genome shotgun (WGS) entry which is preliminary data.</text>
</comment>
<dbReference type="Proteomes" id="UP001182991">
    <property type="component" value="Unassembled WGS sequence"/>
</dbReference>
<reference evidence="2" key="1">
    <citation type="submission" date="2023-07" db="EMBL/GenBank/DDBJ databases">
        <title>Isolating and identifying novel microbial strains from the Mariana Trench.</title>
        <authorList>
            <person name="Fu H."/>
        </authorList>
    </citation>
    <scope>NUCLEOTIDE SEQUENCE [LARGE SCALE GENOMIC DNA]</scope>
    <source>
        <strain evidence="2">T-y2</strain>
    </source>
</reference>
<dbReference type="EMBL" id="JAVRBG010000001">
    <property type="protein sequence ID" value="MDT0293201.1"/>
    <property type="molecule type" value="Genomic_DNA"/>
</dbReference>
<dbReference type="Gene3D" id="3.40.50.620">
    <property type="entry name" value="HUPs"/>
    <property type="match status" value="1"/>
</dbReference>
<dbReference type="PANTHER" id="PTHR38657:SF1">
    <property type="entry name" value="SLR1343 PROTEIN"/>
    <property type="match status" value="1"/>
</dbReference>
<dbReference type="RefSeq" id="WP_311400172.1">
    <property type="nucleotide sequence ID" value="NZ_JAVRBG010000001.1"/>
</dbReference>
<protein>
    <submittedName>
        <fullName evidence="1">Cryptochrome/photolyase family protein</fullName>
    </submittedName>
</protein>
<dbReference type="PANTHER" id="PTHR38657">
    <property type="entry name" value="SLR1343 PROTEIN"/>
    <property type="match status" value="1"/>
</dbReference>
<dbReference type="Gene3D" id="1.10.579.10">
    <property type="entry name" value="DNA Cyclobutane Dipyrimidine Photolyase, subunit A, domain 3"/>
    <property type="match status" value="1"/>
</dbReference>
<dbReference type="Pfam" id="PF04244">
    <property type="entry name" value="DPRP"/>
    <property type="match status" value="1"/>
</dbReference>
<accession>A0ABU2KER4</accession>
<dbReference type="SUPFAM" id="SSF48173">
    <property type="entry name" value="Cryptochrome/photolyase FAD-binding domain"/>
    <property type="match status" value="1"/>
</dbReference>
<sequence>MKKLRLILGDQLNYKHSWFSQKDDDVLYVMAEMLQETNYVTHHIQKVVGFFVAMRNFKDHFKNLDHNFKYFSIQDKDNLQKLPKIISELVKKHQIKKFEYQLPDEYRLDVQLKEICDSLTIKSQAFSTEHFLTSRTDLAHFYEGKKQMVMEYFYRDMRKKYDILMQDSKTPEGGKWNFDKSNRNKWKGEIEIPKEKGFRKEVTSIVNEIEDAGIKTMGNIDPKHFNWPTSREDSLKVLNYFCDELLVHFGDFQDAMHTQEKFLFHSRLSFALNTKMLSPKEVIDKAVEAYYDQKDVIEISQIEGFVRQILGWREYMRGIYWKEMPNYQHSNNLDNQQKLPNFYWTGKTRMNCLHHAISQSLDEAYAHHIQRLMITGNFALLTQTQPNEVDAWYLGIYIDAIEWVEMPNTRGMSQFADGGLVATKPYISSGSYINKMSNYCKDCDYSVHQKEGEKACPFNSLYWNFLDDKYDILKDNARMRMMYSVLHKMDKTTLNKHKQRAAKIIENPDNF</sequence>
<dbReference type="Gene3D" id="1.25.40.80">
    <property type="match status" value="1"/>
</dbReference>
<evidence type="ECO:0000313" key="1">
    <source>
        <dbReference type="EMBL" id="MDT0293201.1"/>
    </source>
</evidence>
<proteinExistence type="predicted"/>